<dbReference type="PANTHER" id="PTHR40274">
    <property type="entry name" value="VIRGINIAMYCIN B LYASE"/>
    <property type="match status" value="1"/>
</dbReference>
<dbReference type="EMBL" id="JACBZH010000001">
    <property type="protein sequence ID" value="NYH91205.1"/>
    <property type="molecule type" value="Genomic_DNA"/>
</dbReference>
<evidence type="ECO:0000256" key="1">
    <source>
        <dbReference type="SAM" id="SignalP"/>
    </source>
</evidence>
<keyword evidence="2" id="KW-0456">Lyase</keyword>
<dbReference type="InterPro" id="IPR051344">
    <property type="entry name" value="Vgb"/>
</dbReference>
<dbReference type="Gene3D" id="2.130.10.10">
    <property type="entry name" value="YVTN repeat-like/Quinoprotein amine dehydrogenase"/>
    <property type="match status" value="2"/>
</dbReference>
<dbReference type="Proteomes" id="UP000579605">
    <property type="component" value="Unassembled WGS sequence"/>
</dbReference>
<evidence type="ECO:0000313" key="2">
    <source>
        <dbReference type="EMBL" id="NYH91205.1"/>
    </source>
</evidence>
<dbReference type="SUPFAM" id="SSF75011">
    <property type="entry name" value="3-carboxy-cis,cis-mucoante lactonizing enzyme"/>
    <property type="match status" value="1"/>
</dbReference>
<sequence length="673" mass="71543">MRGQIRFQVRRLACSLVAIVSVTFVLPGDAQATTLPTRDGDCTGPAVQTFGPASTSAAIVGATVLGGNAYVVTRGVVPARVAKINMSSRKVTNTATLPTGEGGWATTVSGGRVYIGMYPVPDLYRYDPSTGSVTRIGRLGGASGYIWALTTAPDGTVYAATYPDGGIWEIKPSSGTVRRIARPVSGAQYARYIAADATNVYASVYSPGRLVSVNRTTGAVRNLSPFADQTFGPVVVDRDRLVTTFDRQLVTMSKTGSNFRTVALPPNEALIDAIAVSADRTIYATARRSGSVYRYRTGEAGLTVVATPSPNDETRGLSVLSDGRLFGAAGSGGVWWVTPSTRKFAFIDLISAGLTPGPDRPQSIAYDQGRQVFVGGHWAIETYNPATGARTRVRVPGEVKAMLVLNHLVYAALYPGTQLIVFDPATKSVRTLGTIESGQQRPWDMDYDPQTGLIAVVTAPGTGYLNGALALYSPTSGKLDVYRGIMNGESVVSVDAENGIAYLGGDVLGGGGVTPVWYSASVLAFDLTTRRVLWQARPMAGQRTIQDLTIANGDAYAVDKRDPGVWFRMKLTTRRVVQQGNVGSYGETLLHQGQVLTSVFTGNVFNLGPGLAQPKQVATGLGNQWLTDPHLAPETGWFAWGAQGRNLARIRIDPACGVTAATQKSKPRFDLDL</sequence>
<gene>
    <name evidence="2" type="ORF">F4554_003843</name>
</gene>
<feature type="chain" id="PRO_5032560010" evidence="1">
    <location>
        <begin position="33"/>
        <end position="673"/>
    </location>
</feature>
<dbReference type="AlphaFoldDB" id="A0A852ZGB3"/>
<dbReference type="RefSeq" id="WP_179788814.1">
    <property type="nucleotide sequence ID" value="NZ_JACBZH010000001.1"/>
</dbReference>
<dbReference type="GO" id="GO:0016829">
    <property type="term" value="F:lyase activity"/>
    <property type="evidence" value="ECO:0007669"/>
    <property type="project" value="UniProtKB-KW"/>
</dbReference>
<evidence type="ECO:0000313" key="3">
    <source>
        <dbReference type="Proteomes" id="UP000579605"/>
    </source>
</evidence>
<dbReference type="InterPro" id="IPR015943">
    <property type="entry name" value="WD40/YVTN_repeat-like_dom_sf"/>
</dbReference>
<dbReference type="PANTHER" id="PTHR40274:SF3">
    <property type="entry name" value="VIRGINIAMYCIN B LYASE"/>
    <property type="match status" value="1"/>
</dbReference>
<keyword evidence="3" id="KW-1185">Reference proteome</keyword>
<proteinExistence type="predicted"/>
<keyword evidence="1" id="KW-0732">Signal</keyword>
<comment type="caution">
    <text evidence="2">The sequence shown here is derived from an EMBL/GenBank/DDBJ whole genome shotgun (WGS) entry which is preliminary data.</text>
</comment>
<reference evidence="2 3" key="1">
    <citation type="submission" date="2020-07" db="EMBL/GenBank/DDBJ databases">
        <title>Sequencing the genomes of 1000 actinobacteria strains.</title>
        <authorList>
            <person name="Klenk H.-P."/>
        </authorList>
    </citation>
    <scope>NUCLEOTIDE SEQUENCE [LARGE SCALE GENOMIC DNA]</scope>
    <source>
        <strain evidence="2 3">DSM 18448</strain>
    </source>
</reference>
<organism evidence="2 3">
    <name type="scientific">Actinopolymorpha rutila</name>
    <dbReference type="NCBI Taxonomy" id="446787"/>
    <lineage>
        <taxon>Bacteria</taxon>
        <taxon>Bacillati</taxon>
        <taxon>Actinomycetota</taxon>
        <taxon>Actinomycetes</taxon>
        <taxon>Propionibacteriales</taxon>
        <taxon>Actinopolymorphaceae</taxon>
        <taxon>Actinopolymorpha</taxon>
    </lineage>
</organism>
<feature type="signal peptide" evidence="1">
    <location>
        <begin position="1"/>
        <end position="32"/>
    </location>
</feature>
<dbReference type="InterPro" id="IPR011047">
    <property type="entry name" value="Quinoprotein_ADH-like_sf"/>
</dbReference>
<name>A0A852ZGB3_9ACTN</name>
<dbReference type="SUPFAM" id="SSF50998">
    <property type="entry name" value="Quinoprotein alcohol dehydrogenase-like"/>
    <property type="match status" value="1"/>
</dbReference>
<protein>
    <submittedName>
        <fullName evidence="2">Streptogramin lyase</fullName>
    </submittedName>
</protein>
<accession>A0A852ZGB3</accession>